<dbReference type="Proteomes" id="UP000680839">
    <property type="component" value="Chromosome"/>
</dbReference>
<keyword evidence="4 6" id="KW-1133">Transmembrane helix</keyword>
<feature type="transmembrane region" description="Helical" evidence="6">
    <location>
        <begin position="247"/>
        <end position="268"/>
    </location>
</feature>
<dbReference type="RefSeq" id="WP_215623472.1">
    <property type="nucleotide sequence ID" value="NZ_CP076134.1"/>
</dbReference>
<accession>A0A975RPR6</accession>
<evidence type="ECO:0000256" key="3">
    <source>
        <dbReference type="ARBA" id="ARBA00022692"/>
    </source>
</evidence>
<keyword evidence="5 6" id="KW-0472">Membrane</keyword>
<evidence type="ECO:0000256" key="5">
    <source>
        <dbReference type="ARBA" id="ARBA00023136"/>
    </source>
</evidence>
<name>A0A975RPR6_9BRAD</name>
<evidence type="ECO:0000256" key="2">
    <source>
        <dbReference type="ARBA" id="ARBA00022475"/>
    </source>
</evidence>
<keyword evidence="2" id="KW-1003">Cell membrane</keyword>
<feature type="transmembrane region" description="Helical" evidence="6">
    <location>
        <begin position="358"/>
        <end position="379"/>
    </location>
</feature>
<evidence type="ECO:0000313" key="8">
    <source>
        <dbReference type="Proteomes" id="UP000680839"/>
    </source>
</evidence>
<feature type="transmembrane region" description="Helical" evidence="6">
    <location>
        <begin position="420"/>
        <end position="442"/>
    </location>
</feature>
<evidence type="ECO:0000256" key="6">
    <source>
        <dbReference type="SAM" id="Phobius"/>
    </source>
</evidence>
<dbReference type="EMBL" id="CP076134">
    <property type="protein sequence ID" value="QWG14881.1"/>
    <property type="molecule type" value="Genomic_DNA"/>
</dbReference>
<gene>
    <name evidence="7" type="ORF">KMZ29_09595</name>
</gene>
<evidence type="ECO:0000256" key="1">
    <source>
        <dbReference type="ARBA" id="ARBA00004651"/>
    </source>
</evidence>
<feature type="transmembrane region" description="Helical" evidence="6">
    <location>
        <begin position="147"/>
        <end position="171"/>
    </location>
</feature>
<proteinExistence type="predicted"/>
<dbReference type="PANTHER" id="PTHR30250">
    <property type="entry name" value="PST FAMILY PREDICTED COLANIC ACID TRANSPORTER"/>
    <property type="match status" value="1"/>
</dbReference>
<feature type="transmembrane region" description="Helical" evidence="6">
    <location>
        <begin position="218"/>
        <end position="241"/>
    </location>
</feature>
<feature type="transmembrane region" description="Helical" evidence="6">
    <location>
        <begin position="288"/>
        <end position="309"/>
    </location>
</feature>
<feature type="transmembrane region" description="Helical" evidence="6">
    <location>
        <begin position="329"/>
        <end position="346"/>
    </location>
</feature>
<dbReference type="AlphaFoldDB" id="A0A975RPR6"/>
<feature type="transmembrane region" description="Helical" evidence="6">
    <location>
        <begin position="177"/>
        <end position="197"/>
    </location>
</feature>
<dbReference type="GO" id="GO:0005886">
    <property type="term" value="C:plasma membrane"/>
    <property type="evidence" value="ECO:0007669"/>
    <property type="project" value="UniProtKB-SubCell"/>
</dbReference>
<dbReference type="Pfam" id="PF13440">
    <property type="entry name" value="Polysacc_synt_3"/>
    <property type="match status" value="1"/>
</dbReference>
<protein>
    <submittedName>
        <fullName evidence="7">Oligosaccharide flippase family protein</fullName>
    </submittedName>
</protein>
<evidence type="ECO:0000313" key="7">
    <source>
        <dbReference type="EMBL" id="QWG14881.1"/>
    </source>
</evidence>
<feature type="transmembrane region" description="Helical" evidence="6">
    <location>
        <begin position="12"/>
        <end position="31"/>
    </location>
</feature>
<comment type="subcellular location">
    <subcellularLocation>
        <location evidence="1">Cell membrane</location>
        <topology evidence="1">Multi-pass membrane protein</topology>
    </subcellularLocation>
</comment>
<feature type="transmembrane region" description="Helical" evidence="6">
    <location>
        <begin position="448"/>
        <end position="468"/>
    </location>
</feature>
<organism evidence="7 8">
    <name type="scientific">Bradyrhizobium sediminis</name>
    <dbReference type="NCBI Taxonomy" id="2840469"/>
    <lineage>
        <taxon>Bacteria</taxon>
        <taxon>Pseudomonadati</taxon>
        <taxon>Pseudomonadota</taxon>
        <taxon>Alphaproteobacteria</taxon>
        <taxon>Hyphomicrobiales</taxon>
        <taxon>Nitrobacteraceae</taxon>
        <taxon>Bradyrhizobium</taxon>
    </lineage>
</organism>
<keyword evidence="3 6" id="KW-0812">Transmembrane</keyword>
<feature type="transmembrane region" description="Helical" evidence="6">
    <location>
        <begin position="114"/>
        <end position="135"/>
    </location>
</feature>
<dbReference type="InterPro" id="IPR050833">
    <property type="entry name" value="Poly_Biosynth_Transport"/>
</dbReference>
<feature type="transmembrane region" description="Helical" evidence="6">
    <location>
        <begin position="391"/>
        <end position="413"/>
    </location>
</feature>
<dbReference type="PANTHER" id="PTHR30250:SF28">
    <property type="entry name" value="POLYSACCHARIDE BIOSYNTHESIS PROTEIN"/>
    <property type="match status" value="1"/>
</dbReference>
<evidence type="ECO:0000256" key="4">
    <source>
        <dbReference type="ARBA" id="ARBA00022989"/>
    </source>
</evidence>
<feature type="transmembrane region" description="Helical" evidence="6">
    <location>
        <begin position="76"/>
        <end position="99"/>
    </location>
</feature>
<reference evidence="7" key="1">
    <citation type="submission" date="2021-06" db="EMBL/GenBank/DDBJ databases">
        <title>Bradyrhizobium sp. S2-20-1 Genome sequencing.</title>
        <authorList>
            <person name="Jin L."/>
        </authorList>
    </citation>
    <scope>NUCLEOTIDE SEQUENCE</scope>
    <source>
        <strain evidence="7">S2-20-1</strain>
    </source>
</reference>
<sequence>MTISLQFLRHTAILMGGTALAQALALLAAPVLTRLYQPAEFGLFSAIAAAAAILSIVSTLRYELAIVLPKSEAEAVGLALIAVLTTLVITAAAVFLPWLLPSTAARLLGPLANYWWPVPLLAVLMASTQILNCIANRQRSYGSIAAGLLFQQAGTAGFSILIAAFALFAHGLVIGRLAGQVCAVVTLAVALKLCFAARGSLDWPLIRDVASRYRQFPIFNVPYSLFGAVSKEFVILAFTAVSHLPAAGYYGLARMVLTAPISFLSSSLSQVFYKEAAASIGSPEFERLMLGLLRTIAVALAPAFVFAWFWSPLAFEFIFGSQWREAGQYASILMPIAFLSLFTSWPERIFEVRGKQQYALAIQATFDICSLLVIVVLLSKGYSEMAVVRSYVTIQIGYHLSYLFAVFVFAGLGARQYCGFLSLLTLGVGVSLAIQFPIQYYLSQDYSGMLFAALAAIAVAAPSGIYFVKYRTRP</sequence>
<feature type="transmembrane region" description="Helical" evidence="6">
    <location>
        <begin position="43"/>
        <end position="64"/>
    </location>
</feature>